<name>A0A8J2JUT8_9HEXA</name>
<comment type="caution">
    <text evidence="1">The sequence shown here is derived from an EMBL/GenBank/DDBJ whole genome shotgun (WGS) entry which is preliminary data.</text>
</comment>
<feature type="non-terminal residue" evidence="1">
    <location>
        <position position="138"/>
    </location>
</feature>
<sequence length="138" mass="15251">MATLRSPISSHLPAPIIYTPTSKSKVTELSREDLSPIDNHHKVLKTTSNPLVCEARGNGNAMDYLADLIKSSSLDLKSEIKEEIRSLSTNISEVVANLSARIDFKVQELESKCSDLQDSVDNQNRIIQGLQSKLESQD</sequence>
<dbReference type="EMBL" id="CAJVCH010140472">
    <property type="protein sequence ID" value="CAG7726822.1"/>
    <property type="molecule type" value="Genomic_DNA"/>
</dbReference>
<accession>A0A8J2JUT8</accession>
<keyword evidence="2" id="KW-1185">Reference proteome</keyword>
<protein>
    <submittedName>
        <fullName evidence="1">Uncharacterized protein</fullName>
    </submittedName>
</protein>
<evidence type="ECO:0000313" key="1">
    <source>
        <dbReference type="EMBL" id="CAG7726822.1"/>
    </source>
</evidence>
<gene>
    <name evidence="1" type="ORF">AFUS01_LOCUS15707</name>
</gene>
<proteinExistence type="predicted"/>
<reference evidence="1" key="1">
    <citation type="submission" date="2021-06" db="EMBL/GenBank/DDBJ databases">
        <authorList>
            <person name="Hodson N. C."/>
            <person name="Mongue J. A."/>
            <person name="Jaron S. K."/>
        </authorList>
    </citation>
    <scope>NUCLEOTIDE SEQUENCE</scope>
</reference>
<dbReference type="Proteomes" id="UP000708208">
    <property type="component" value="Unassembled WGS sequence"/>
</dbReference>
<evidence type="ECO:0000313" key="2">
    <source>
        <dbReference type="Proteomes" id="UP000708208"/>
    </source>
</evidence>
<dbReference type="AlphaFoldDB" id="A0A8J2JUT8"/>
<organism evidence="1 2">
    <name type="scientific">Allacma fusca</name>
    <dbReference type="NCBI Taxonomy" id="39272"/>
    <lineage>
        <taxon>Eukaryota</taxon>
        <taxon>Metazoa</taxon>
        <taxon>Ecdysozoa</taxon>
        <taxon>Arthropoda</taxon>
        <taxon>Hexapoda</taxon>
        <taxon>Collembola</taxon>
        <taxon>Symphypleona</taxon>
        <taxon>Sminthuridae</taxon>
        <taxon>Allacma</taxon>
    </lineage>
</organism>